<evidence type="ECO:0000313" key="2">
    <source>
        <dbReference type="EMBL" id="KXZ71912.1"/>
    </source>
</evidence>
<organism evidence="2 3">
    <name type="scientific">Acinetobacter venetianus</name>
    <dbReference type="NCBI Taxonomy" id="52133"/>
    <lineage>
        <taxon>Bacteria</taxon>
        <taxon>Pseudomonadati</taxon>
        <taxon>Pseudomonadota</taxon>
        <taxon>Gammaproteobacteria</taxon>
        <taxon>Moraxellales</taxon>
        <taxon>Moraxellaceae</taxon>
        <taxon>Acinetobacter</taxon>
    </lineage>
</organism>
<comment type="caution">
    <text evidence="2">The sequence shown here is derived from an EMBL/GenBank/DDBJ whole genome shotgun (WGS) entry which is preliminary data.</text>
</comment>
<dbReference type="Pfam" id="PF00196">
    <property type="entry name" value="GerE"/>
    <property type="match status" value="1"/>
</dbReference>
<accession>A0A150HXN0</accession>
<name>A0A150HXN0_9GAMM</name>
<dbReference type="SMART" id="SM00421">
    <property type="entry name" value="HTH_LUXR"/>
    <property type="match status" value="1"/>
</dbReference>
<dbReference type="InterPro" id="IPR036388">
    <property type="entry name" value="WH-like_DNA-bd_sf"/>
</dbReference>
<dbReference type="InterPro" id="IPR000792">
    <property type="entry name" value="Tscrpt_reg_LuxR_C"/>
</dbReference>
<dbReference type="RefSeq" id="WP_061524089.1">
    <property type="nucleotide sequence ID" value="NZ_JRHX01000031.1"/>
</dbReference>
<gene>
    <name evidence="2" type="ORF">AVENLUH13518_00793</name>
</gene>
<dbReference type="InterPro" id="IPR016032">
    <property type="entry name" value="Sig_transdc_resp-reg_C-effctor"/>
</dbReference>
<evidence type="ECO:0000259" key="1">
    <source>
        <dbReference type="SMART" id="SM00421"/>
    </source>
</evidence>
<sequence>MNQIQPCVVTEILNKVQHADDWINFLEQLNLHFNVQASQLLAVDLEVQALSFSVHHGVNLDENQLEQAALKQIRLAIDDDPRLKKMLLAPMNGWMHCSQHFQEHEITQTEVYQQVLQPLDLRFCSAIQVIYDQKVCVILAFLSSQDRGSLTCSELQPIYEILPVLQQKIQQYRHHFEYSTMTLLGSQLIQKMKQPIAIINLNGDILEINAEAEQLFENNELIQIKQRRFSLNEHHQQLFDQNLIELERNYKNHRQLDSKEQTKIMMLSDDLFLTLDLLSPERTHKIFGLRPVLLATFSGLQHRPKYQKELYTQLFMFTPVEHKICEQLLEGKTTKEIALTHEIQLDTVKKHLKSIFKKTKTNRQAGLIQLLMQFL</sequence>
<dbReference type="PATRIC" id="fig|52133.19.peg.814"/>
<dbReference type="SUPFAM" id="SSF46894">
    <property type="entry name" value="C-terminal effector domain of the bipartite response regulators"/>
    <property type="match status" value="1"/>
</dbReference>
<dbReference type="EMBL" id="JRHX01000031">
    <property type="protein sequence ID" value="KXZ71912.1"/>
    <property type="molecule type" value="Genomic_DNA"/>
</dbReference>
<dbReference type="GO" id="GO:0003677">
    <property type="term" value="F:DNA binding"/>
    <property type="evidence" value="ECO:0007669"/>
    <property type="project" value="InterPro"/>
</dbReference>
<dbReference type="Gene3D" id="1.10.10.10">
    <property type="entry name" value="Winged helix-like DNA-binding domain superfamily/Winged helix DNA-binding domain"/>
    <property type="match status" value="1"/>
</dbReference>
<proteinExistence type="predicted"/>
<dbReference type="GO" id="GO:0006355">
    <property type="term" value="P:regulation of DNA-templated transcription"/>
    <property type="evidence" value="ECO:0007669"/>
    <property type="project" value="InterPro"/>
</dbReference>
<evidence type="ECO:0000313" key="3">
    <source>
        <dbReference type="Proteomes" id="UP000075544"/>
    </source>
</evidence>
<dbReference type="AlphaFoldDB" id="A0A150HXN0"/>
<dbReference type="Proteomes" id="UP000075544">
    <property type="component" value="Unassembled WGS sequence"/>
</dbReference>
<feature type="domain" description="HTH luxR-type" evidence="1">
    <location>
        <begin position="314"/>
        <end position="371"/>
    </location>
</feature>
<protein>
    <submittedName>
        <fullName evidence="2">Bacterial regulatory protein, luxR family</fullName>
    </submittedName>
</protein>
<reference evidence="2 3" key="1">
    <citation type="journal article" date="2016" name="Sci. Rep.">
        <title>Genomic and phenotypic characterization of the species Acinetobacter venetianus.</title>
        <authorList>
            <person name="Fondi M."/>
            <person name="Maida I."/>
            <person name="Perrin E."/>
            <person name="Orlandini V."/>
            <person name="La Torre L."/>
            <person name="Bosi E."/>
            <person name="Negroni A."/>
            <person name="Zanaroli G."/>
            <person name="Fava F."/>
            <person name="Decorosi F."/>
            <person name="Giovannetti L."/>
            <person name="Viti C."/>
            <person name="Vaneechoutte M."/>
            <person name="Dijkshoorn L."/>
            <person name="Fani R."/>
        </authorList>
    </citation>
    <scope>NUCLEOTIDE SEQUENCE [LARGE SCALE GENOMIC DNA]</scope>
    <source>
        <strain evidence="2 3">LUH13518</strain>
    </source>
</reference>